<dbReference type="CDD" id="cd00180">
    <property type="entry name" value="PKc"/>
    <property type="match status" value="1"/>
</dbReference>
<dbReference type="GO" id="GO:0000407">
    <property type="term" value="C:phagophore assembly site"/>
    <property type="evidence" value="ECO:0007669"/>
    <property type="project" value="TreeGrafter"/>
</dbReference>
<dbReference type="InterPro" id="IPR045269">
    <property type="entry name" value="Atg1-like"/>
</dbReference>
<dbReference type="GO" id="GO:0010506">
    <property type="term" value="P:regulation of autophagy"/>
    <property type="evidence" value="ECO:0007669"/>
    <property type="project" value="InterPro"/>
</dbReference>
<dbReference type="GO" id="GO:0005776">
    <property type="term" value="C:autophagosome"/>
    <property type="evidence" value="ECO:0007669"/>
    <property type="project" value="TreeGrafter"/>
</dbReference>
<keyword evidence="3" id="KW-0418">Kinase</keyword>
<keyword evidence="4" id="KW-0067">ATP-binding</keyword>
<dbReference type="AlphaFoldDB" id="A0A8S1N328"/>
<dbReference type="Proteomes" id="UP000692954">
    <property type="component" value="Unassembled WGS sequence"/>
</dbReference>
<dbReference type="GO" id="GO:0005524">
    <property type="term" value="F:ATP binding"/>
    <property type="evidence" value="ECO:0007669"/>
    <property type="project" value="UniProtKB-KW"/>
</dbReference>
<comment type="caution">
    <text evidence="6">The sequence shown here is derived from an EMBL/GenBank/DDBJ whole genome shotgun (WGS) entry which is preliminary data.</text>
</comment>
<keyword evidence="2" id="KW-0547">Nucleotide-binding</keyword>
<evidence type="ECO:0000256" key="2">
    <source>
        <dbReference type="ARBA" id="ARBA00022741"/>
    </source>
</evidence>
<dbReference type="InterPro" id="IPR000719">
    <property type="entry name" value="Prot_kinase_dom"/>
</dbReference>
<organism evidence="6 7">
    <name type="scientific">Paramecium sonneborni</name>
    <dbReference type="NCBI Taxonomy" id="65129"/>
    <lineage>
        <taxon>Eukaryota</taxon>
        <taxon>Sar</taxon>
        <taxon>Alveolata</taxon>
        <taxon>Ciliophora</taxon>
        <taxon>Intramacronucleata</taxon>
        <taxon>Oligohymenophorea</taxon>
        <taxon>Peniculida</taxon>
        <taxon>Parameciidae</taxon>
        <taxon>Paramecium</taxon>
    </lineage>
</organism>
<evidence type="ECO:0000256" key="4">
    <source>
        <dbReference type="ARBA" id="ARBA00022840"/>
    </source>
</evidence>
<dbReference type="Pfam" id="PF00069">
    <property type="entry name" value="Pkinase"/>
    <property type="match status" value="1"/>
</dbReference>
<evidence type="ECO:0000256" key="3">
    <source>
        <dbReference type="ARBA" id="ARBA00022777"/>
    </source>
</evidence>
<reference evidence="6" key="1">
    <citation type="submission" date="2021-01" db="EMBL/GenBank/DDBJ databases">
        <authorList>
            <consortium name="Genoscope - CEA"/>
            <person name="William W."/>
        </authorList>
    </citation>
    <scope>NUCLEOTIDE SEQUENCE</scope>
</reference>
<evidence type="ECO:0000313" key="6">
    <source>
        <dbReference type="EMBL" id="CAD8083395.1"/>
    </source>
</evidence>
<dbReference type="GO" id="GO:0004674">
    <property type="term" value="F:protein serine/threonine kinase activity"/>
    <property type="evidence" value="ECO:0007669"/>
    <property type="project" value="InterPro"/>
</dbReference>
<gene>
    <name evidence="6" type="ORF">PSON_ATCC_30995.1.T0450062</name>
</gene>
<dbReference type="GO" id="GO:0005829">
    <property type="term" value="C:cytosol"/>
    <property type="evidence" value="ECO:0007669"/>
    <property type="project" value="TreeGrafter"/>
</dbReference>
<dbReference type="OrthoDB" id="295697at2759"/>
<protein>
    <recommendedName>
        <fullName evidence="5">Protein kinase domain-containing protein</fullName>
    </recommendedName>
</protein>
<dbReference type="PANTHER" id="PTHR24348">
    <property type="entry name" value="SERINE/THREONINE-PROTEIN KINASE UNC-51-RELATED"/>
    <property type="match status" value="1"/>
</dbReference>
<evidence type="ECO:0000313" key="7">
    <source>
        <dbReference type="Proteomes" id="UP000692954"/>
    </source>
</evidence>
<dbReference type="SMART" id="SM00220">
    <property type="entry name" value="S_TKc"/>
    <property type="match status" value="1"/>
</dbReference>
<dbReference type="GO" id="GO:0016020">
    <property type="term" value="C:membrane"/>
    <property type="evidence" value="ECO:0007669"/>
    <property type="project" value="TreeGrafter"/>
</dbReference>
<keyword evidence="1" id="KW-0808">Transferase</keyword>
<evidence type="ECO:0000259" key="5">
    <source>
        <dbReference type="PROSITE" id="PS50011"/>
    </source>
</evidence>
<feature type="domain" description="Protein kinase" evidence="5">
    <location>
        <begin position="1"/>
        <end position="301"/>
    </location>
</feature>
<dbReference type="GO" id="GO:0000045">
    <property type="term" value="P:autophagosome assembly"/>
    <property type="evidence" value="ECO:0007669"/>
    <property type="project" value="TreeGrafter"/>
</dbReference>
<evidence type="ECO:0000256" key="1">
    <source>
        <dbReference type="ARBA" id="ARBA00022679"/>
    </source>
</evidence>
<dbReference type="PANTHER" id="PTHR24348:SF22">
    <property type="entry name" value="NON-SPECIFIC SERINE_THREONINE PROTEIN KINASE"/>
    <property type="match status" value="1"/>
</dbReference>
<sequence length="449" mass="53331">MQQNNQGFLKTVVMKNNLVCLNEQKGLVYIPGNQIDPDAGNNGQIFKGYIGYNTNQQLECCVKRFSIPTYNKQLFDKLNLELILGRQLNHKNIVKYYECSTSQNNFYIFMEYCEQGSLAQMMSLGYEDELMSTKQFPEDWSIEMMSQIIDALIYMRQLSFDGRSGAVHRDIKPDNIMFSNNVPKLIDFGMSRFMDLSNVTPHKGSPIYMSPQNLKSERYDLEKNDVWGIGIILFQLVEGVYPWRSELQDIRDLICAQEKLKQNIVYTNKTSQKLQDLITNMLKYDEKDRYDWEQVLNHEVMKPYFKYIFEEINEIKRLILNYELYEKLKSILKINDLEKYVLDLTLNKIHKFKTYITLDTQLDQKIKELYIKRILQKRKFHTFKREILMKSKLQRKLVKHLELMTLENENDAQIQSLRPFCQIIISLYKEDMIFDHPMSLTELLELAKI</sequence>
<accession>A0A8S1N328</accession>
<name>A0A8S1N328_9CILI</name>
<dbReference type="EMBL" id="CAJJDN010000045">
    <property type="protein sequence ID" value="CAD8083395.1"/>
    <property type="molecule type" value="Genomic_DNA"/>
</dbReference>
<proteinExistence type="predicted"/>
<keyword evidence="7" id="KW-1185">Reference proteome</keyword>
<dbReference type="PROSITE" id="PS50011">
    <property type="entry name" value="PROTEIN_KINASE_DOM"/>
    <property type="match status" value="1"/>
</dbReference>